<keyword evidence="1" id="KW-0812">Transmembrane</keyword>
<feature type="transmembrane region" description="Helical" evidence="1">
    <location>
        <begin position="96"/>
        <end position="112"/>
    </location>
</feature>
<accession>A0A4P9TE09</accession>
<sequence length="117" mass="12478">MDENHRSTGITIILLGIAGIGIFAVGPSGGSNKSTGIAVSTFFVLCGLFVYWDPDIGELTSASSWVNGLFWIVVGVGIITFVVMFEPTLLSVKGNGIIIGIFLTVIGVYQLIELRRQ</sequence>
<dbReference type="GeneID" id="96155716"/>
<gene>
    <name evidence="2" type="ORF">FGF80_07020</name>
</gene>
<dbReference type="EMBL" id="CP040637">
    <property type="protein sequence ID" value="QCW03001.1"/>
    <property type="molecule type" value="Genomic_DNA"/>
</dbReference>
<dbReference type="Proteomes" id="UP000307562">
    <property type="component" value="Chromosome"/>
</dbReference>
<organism evidence="2 3">
    <name type="scientific">Natrinema pallidum</name>
    <dbReference type="NCBI Taxonomy" id="69527"/>
    <lineage>
        <taxon>Archaea</taxon>
        <taxon>Methanobacteriati</taxon>
        <taxon>Methanobacteriota</taxon>
        <taxon>Stenosarchaea group</taxon>
        <taxon>Halobacteria</taxon>
        <taxon>Halobacteriales</taxon>
        <taxon>Natrialbaceae</taxon>
        <taxon>Natrinema</taxon>
    </lineage>
</organism>
<protein>
    <submittedName>
        <fullName evidence="2">Uncharacterized protein</fullName>
    </submittedName>
</protein>
<keyword evidence="1" id="KW-1133">Transmembrane helix</keyword>
<keyword evidence="1" id="KW-0472">Membrane</keyword>
<feature type="transmembrane region" description="Helical" evidence="1">
    <location>
        <begin position="12"/>
        <end position="29"/>
    </location>
</feature>
<evidence type="ECO:0000256" key="1">
    <source>
        <dbReference type="SAM" id="Phobius"/>
    </source>
</evidence>
<dbReference type="RefSeq" id="WP_006185791.1">
    <property type="nucleotide sequence ID" value="NZ_CP040637.1"/>
</dbReference>
<proteinExistence type="predicted"/>
<name>A0A4P9TE09_9EURY</name>
<evidence type="ECO:0000313" key="3">
    <source>
        <dbReference type="Proteomes" id="UP000307562"/>
    </source>
</evidence>
<evidence type="ECO:0000313" key="2">
    <source>
        <dbReference type="EMBL" id="QCW03001.1"/>
    </source>
</evidence>
<dbReference type="AlphaFoldDB" id="A0A4P9TE09"/>
<feature type="transmembrane region" description="Helical" evidence="1">
    <location>
        <begin position="64"/>
        <end position="84"/>
    </location>
</feature>
<feature type="transmembrane region" description="Helical" evidence="1">
    <location>
        <begin position="35"/>
        <end position="52"/>
    </location>
</feature>
<dbReference type="KEGG" id="npl:FGF80_07020"/>
<keyword evidence="3" id="KW-1185">Reference proteome</keyword>
<reference evidence="3" key="1">
    <citation type="submission" date="2019-05" db="EMBL/GenBank/DDBJ databases">
        <title>Complete Genome Sequence and Methylation Pattern of the Halophilic Archaeon Natrinema pallidum BOL6-1.</title>
        <authorList>
            <person name="DasSarma P."/>
            <person name="DasSarma B.P."/>
            <person name="DasSarma S.L."/>
            <person name="Martinez F.L."/>
            <person name="Guzman D."/>
            <person name="Roberts R.J."/>
            <person name="DasSarma S."/>
        </authorList>
    </citation>
    <scope>NUCLEOTIDE SEQUENCE [LARGE SCALE GENOMIC DNA]</scope>
    <source>
        <strain evidence="3">BOL6-1</strain>
    </source>
</reference>